<dbReference type="Pfam" id="PF00497">
    <property type="entry name" value="SBP_bac_3"/>
    <property type="match status" value="1"/>
</dbReference>
<keyword evidence="4 8" id="KW-0472">Membrane</keyword>
<reference evidence="10 13" key="2">
    <citation type="submission" date="2019-07" db="EMBL/GenBank/DDBJ databases">
        <title>Whole genome shotgun sequence of Halomonas cupida NBRC 102219.</title>
        <authorList>
            <person name="Hosoyama A."/>
            <person name="Uohara A."/>
            <person name="Ohji S."/>
            <person name="Ichikawa N."/>
        </authorList>
    </citation>
    <scope>NUCLEOTIDE SEQUENCE [LARGE SCALE GENOMIC DNA]</scope>
    <source>
        <strain evidence="10 13">NBRC 102219</strain>
    </source>
</reference>
<dbReference type="CDD" id="cd01009">
    <property type="entry name" value="PBP2_YfhD_N"/>
    <property type="match status" value="1"/>
</dbReference>
<evidence type="ECO:0000256" key="4">
    <source>
        <dbReference type="ARBA" id="ARBA00023136"/>
    </source>
</evidence>
<accession>A0A1M7H7P2</accession>
<feature type="region of interest" description="LT domain" evidence="8">
    <location>
        <begin position="269"/>
        <end position="485"/>
    </location>
</feature>
<proteinExistence type="inferred from homology"/>
<dbReference type="GO" id="GO:0071555">
    <property type="term" value="P:cell wall organization"/>
    <property type="evidence" value="ECO:0007669"/>
    <property type="project" value="UniProtKB-KW"/>
</dbReference>
<dbReference type="PANTHER" id="PTHR35936">
    <property type="entry name" value="MEMBRANE-BOUND LYTIC MUREIN TRANSGLYCOSYLASE F"/>
    <property type="match status" value="1"/>
</dbReference>
<dbReference type="InterPro" id="IPR001638">
    <property type="entry name" value="Solute-binding_3/MltF_N"/>
</dbReference>
<feature type="signal peptide" evidence="8">
    <location>
        <begin position="1"/>
        <end position="24"/>
    </location>
</feature>
<dbReference type="Gene3D" id="1.10.530.10">
    <property type="match status" value="1"/>
</dbReference>
<feature type="domain" description="Solute-binding protein family 3/N-terminal" evidence="9">
    <location>
        <begin position="46"/>
        <end position="268"/>
    </location>
</feature>
<gene>
    <name evidence="8 10" type="primary">mltF</name>
    <name evidence="10" type="ORF">HCU01_28360</name>
    <name evidence="11" type="ORF">SAMN05660971_02518</name>
</gene>
<reference evidence="11 12" key="1">
    <citation type="submission" date="2016-11" db="EMBL/GenBank/DDBJ databases">
        <authorList>
            <person name="Jaros S."/>
            <person name="Januszkiewicz K."/>
            <person name="Wedrychowicz H."/>
        </authorList>
    </citation>
    <scope>NUCLEOTIDE SEQUENCE [LARGE SCALE GENOMIC DNA]</scope>
    <source>
        <strain evidence="11 12">DSM 4740</strain>
    </source>
</reference>
<evidence type="ECO:0000256" key="1">
    <source>
        <dbReference type="ARBA" id="ARBA00007734"/>
    </source>
</evidence>
<evidence type="ECO:0000313" key="11">
    <source>
        <dbReference type="EMBL" id="SHM24505.1"/>
    </source>
</evidence>
<evidence type="ECO:0000256" key="8">
    <source>
        <dbReference type="HAMAP-Rule" id="MF_02016"/>
    </source>
</evidence>
<keyword evidence="7 8" id="KW-0961">Cell wall biogenesis/degradation</keyword>
<dbReference type="GO" id="GO:0000270">
    <property type="term" value="P:peptidoglycan metabolic process"/>
    <property type="evidence" value="ECO:0007669"/>
    <property type="project" value="InterPro"/>
</dbReference>
<comment type="similarity">
    <text evidence="8">In the C-terminal section; belongs to the transglycosylase Slt family.</text>
</comment>
<keyword evidence="6 8" id="KW-0456">Lyase</keyword>
<dbReference type="Proteomes" id="UP000184123">
    <property type="component" value="Unassembled WGS sequence"/>
</dbReference>
<dbReference type="InterPro" id="IPR023346">
    <property type="entry name" value="Lysozyme-like_dom_sf"/>
</dbReference>
<keyword evidence="3 8" id="KW-0732">Signal</keyword>
<dbReference type="RefSeq" id="WP_073435552.1">
    <property type="nucleotide sequence ID" value="NZ_BJXU01000116.1"/>
</dbReference>
<dbReference type="InterPro" id="IPR000189">
    <property type="entry name" value="Transglyc_AS"/>
</dbReference>
<feature type="active site" evidence="8">
    <location>
        <position position="315"/>
    </location>
</feature>
<comment type="domain">
    <text evidence="8">The N-terminal domain does not have lytic activity and probably modulates enzymatic activity. The C-terminal domain is the catalytic active domain.</text>
</comment>
<evidence type="ECO:0000256" key="5">
    <source>
        <dbReference type="ARBA" id="ARBA00023237"/>
    </source>
</evidence>
<dbReference type="InterPro" id="IPR008258">
    <property type="entry name" value="Transglycosylase_SLT_dom_1"/>
</dbReference>
<name>A0A1M7H7P2_9GAMM</name>
<dbReference type="EC" id="4.2.2.n1" evidence="8"/>
<dbReference type="STRING" id="44933.SAMN05660971_02518"/>
<comment type="similarity">
    <text evidence="2">Belongs to the bacterial solute-binding protein 3 family.</text>
</comment>
<evidence type="ECO:0000256" key="7">
    <source>
        <dbReference type="ARBA" id="ARBA00023316"/>
    </source>
</evidence>
<dbReference type="SMART" id="SM00062">
    <property type="entry name" value="PBPb"/>
    <property type="match status" value="1"/>
</dbReference>
<evidence type="ECO:0000256" key="2">
    <source>
        <dbReference type="ARBA" id="ARBA00010333"/>
    </source>
</evidence>
<dbReference type="EMBL" id="BJXU01000116">
    <property type="protein sequence ID" value="GEN24887.1"/>
    <property type="molecule type" value="Genomic_DNA"/>
</dbReference>
<dbReference type="EMBL" id="FRCA01000006">
    <property type="protein sequence ID" value="SHM24505.1"/>
    <property type="molecule type" value="Genomic_DNA"/>
</dbReference>
<protein>
    <recommendedName>
        <fullName evidence="8">Membrane-bound lytic murein transglycosylase F</fullName>
        <ecNumber evidence="8">4.2.2.n1</ecNumber>
    </recommendedName>
    <alternativeName>
        <fullName evidence="8">Murein lyase F</fullName>
    </alternativeName>
</protein>
<evidence type="ECO:0000256" key="6">
    <source>
        <dbReference type="ARBA" id="ARBA00023239"/>
    </source>
</evidence>
<dbReference type="SUPFAM" id="SSF53850">
    <property type="entry name" value="Periplasmic binding protein-like II"/>
    <property type="match status" value="1"/>
</dbReference>
<comment type="function">
    <text evidence="8">Murein-degrading enzyme that degrades murein glycan strands and insoluble, high-molecular weight murein sacculi, with the concomitant formation of a 1,6-anhydromuramoyl product. Lytic transglycosylases (LTs) play an integral role in the metabolism of the peptidoglycan (PG) sacculus. Their lytic action creates space within the PG sacculus to allow for its expansion as well as for the insertion of various structures such as secretion systems and flagella.</text>
</comment>
<dbReference type="GO" id="GO:0008933">
    <property type="term" value="F:peptidoglycan lytic transglycosylase activity"/>
    <property type="evidence" value="ECO:0007669"/>
    <property type="project" value="UniProtKB-UniRule"/>
</dbReference>
<comment type="similarity">
    <text evidence="8">In the N-terminal section; belongs to the bacterial solute-binding protein 3 family.</text>
</comment>
<dbReference type="NCBIfam" id="NF008112">
    <property type="entry name" value="PRK10859.1"/>
    <property type="match status" value="1"/>
</dbReference>
<dbReference type="HAMAP" id="MF_02016">
    <property type="entry name" value="MltF"/>
    <property type="match status" value="1"/>
</dbReference>
<evidence type="ECO:0000313" key="12">
    <source>
        <dbReference type="Proteomes" id="UP000184123"/>
    </source>
</evidence>
<dbReference type="PROSITE" id="PS00922">
    <property type="entry name" value="TRANSGLYCOSYLASE"/>
    <property type="match status" value="1"/>
</dbReference>
<dbReference type="Proteomes" id="UP000321726">
    <property type="component" value="Unassembled WGS sequence"/>
</dbReference>
<feature type="chain" id="PRO_5013411550" description="Membrane-bound lytic murein transglycosylase F" evidence="8">
    <location>
        <begin position="25"/>
        <end position="485"/>
    </location>
</feature>
<dbReference type="GO" id="GO:0009279">
    <property type="term" value="C:cell outer membrane"/>
    <property type="evidence" value="ECO:0007669"/>
    <property type="project" value="UniProtKB-SubCell"/>
</dbReference>
<dbReference type="Pfam" id="PF01464">
    <property type="entry name" value="SLT"/>
    <property type="match status" value="1"/>
</dbReference>
<keyword evidence="5 8" id="KW-0998">Cell outer membrane</keyword>
<evidence type="ECO:0000313" key="10">
    <source>
        <dbReference type="EMBL" id="GEN24887.1"/>
    </source>
</evidence>
<dbReference type="AlphaFoldDB" id="A0A1M7H7P2"/>
<dbReference type="SUPFAM" id="SSF53955">
    <property type="entry name" value="Lysozyme-like"/>
    <property type="match status" value="1"/>
</dbReference>
<evidence type="ECO:0000313" key="13">
    <source>
        <dbReference type="Proteomes" id="UP000321726"/>
    </source>
</evidence>
<sequence precursor="true">MTTSPPLLKRWRRTLLALSGTALALWPIDPTPPPGKAMEGVLSRDFITIHTRNTPLTYYEGRQGPTGFEYQLMRRFADSLGVSLNLDDDHFVPTVLDAVRQQGDLGAAALPLESDEPGLIYSRSIMPMQPIVVYRRGLQPPDNIDDLVGLQVGILQGAGISRIMHELQLQQPALSWKEASDLEASALLRRIESGELDAAVVFEHQFRLNRLFFPEVEDGFKVGDPLSMAWAFPANQGLGLINAANAFLDELKANGELDQLITRYFGHDDYLEYVGARVFIHHVHQRLPRYDAMFREAARREQFDWKLLAAIGYQESHWNPTATSPTGVRGMMMLTNVTADEVGVADRLNPAESIEGGARYLRSIEQRLPESITGEDRLFMALAAYNVGLGHLYDARDIARLQGSDADSWEAVREALPLLQESEWYSKTRHGYARGGEPVIYVRNIRRYLEILEYVDRSQQQFHQLNARLADYPESETFEVVPPKP</sequence>
<comment type="similarity">
    <text evidence="1">Belongs to the transglycosylase Slt family.</text>
</comment>
<dbReference type="CDD" id="cd13403">
    <property type="entry name" value="MLTF-like"/>
    <property type="match status" value="1"/>
</dbReference>
<organism evidence="11 12">
    <name type="scientific">Halomonas cupida</name>
    <dbReference type="NCBI Taxonomy" id="44933"/>
    <lineage>
        <taxon>Bacteria</taxon>
        <taxon>Pseudomonadati</taxon>
        <taxon>Pseudomonadota</taxon>
        <taxon>Gammaproteobacteria</taxon>
        <taxon>Oceanospirillales</taxon>
        <taxon>Halomonadaceae</taxon>
        <taxon>Halomonas</taxon>
    </lineage>
</organism>
<comment type="caution">
    <text evidence="8">Lacks conserved residue(s) required for the propagation of feature annotation.</text>
</comment>
<dbReference type="PANTHER" id="PTHR35936:SF32">
    <property type="entry name" value="MEMBRANE-BOUND LYTIC MUREIN TRANSGLYCOSYLASE F"/>
    <property type="match status" value="1"/>
</dbReference>
<dbReference type="Gene3D" id="3.40.190.10">
    <property type="entry name" value="Periplasmic binding protein-like II"/>
    <property type="match status" value="2"/>
</dbReference>
<comment type="catalytic activity">
    <reaction evidence="8">
        <text>Exolytic cleavage of the (1-&gt;4)-beta-glycosidic linkage between N-acetylmuramic acid (MurNAc) and N-acetylglucosamine (GlcNAc) residues in peptidoglycan, from either the reducing or the non-reducing ends of the peptidoglycan chains, with concomitant formation of a 1,6-anhydrobond in the MurNAc residue.</text>
        <dbReference type="EC" id="4.2.2.n1"/>
    </reaction>
</comment>
<dbReference type="GO" id="GO:0016998">
    <property type="term" value="P:cell wall macromolecule catabolic process"/>
    <property type="evidence" value="ECO:0007669"/>
    <property type="project" value="UniProtKB-UniRule"/>
</dbReference>
<dbReference type="InterPro" id="IPR023703">
    <property type="entry name" value="MltF"/>
</dbReference>
<keyword evidence="13" id="KW-1185">Reference proteome</keyword>
<evidence type="ECO:0000259" key="9">
    <source>
        <dbReference type="SMART" id="SM00062"/>
    </source>
</evidence>
<evidence type="ECO:0000256" key="3">
    <source>
        <dbReference type="ARBA" id="ARBA00022729"/>
    </source>
</evidence>
<comment type="subcellular location">
    <subcellularLocation>
        <location evidence="8">Cell outer membrane</location>
        <topology evidence="8">Peripheral membrane protein</topology>
    </subcellularLocation>
    <text evidence="8">Attached to the inner leaflet of the outer membrane.</text>
</comment>
<dbReference type="OrthoDB" id="9815002at2"/>